<keyword evidence="3" id="KW-1185">Reference proteome</keyword>
<keyword evidence="1" id="KW-0233">DNA recombination</keyword>
<comment type="caution">
    <text evidence="2">The sequence shown here is derived from an EMBL/GenBank/DDBJ whole genome shotgun (WGS) entry which is preliminary data.</text>
</comment>
<evidence type="ECO:0000313" key="3">
    <source>
        <dbReference type="Proteomes" id="UP001189429"/>
    </source>
</evidence>
<gene>
    <name evidence="2" type="ORF">PCOR1329_LOCUS22955</name>
</gene>
<name>A0ABN9RRE1_9DINO</name>
<organism evidence="2 3">
    <name type="scientific">Prorocentrum cordatum</name>
    <dbReference type="NCBI Taxonomy" id="2364126"/>
    <lineage>
        <taxon>Eukaryota</taxon>
        <taxon>Sar</taxon>
        <taxon>Alveolata</taxon>
        <taxon>Dinophyceae</taxon>
        <taxon>Prorocentrales</taxon>
        <taxon>Prorocentraceae</taxon>
        <taxon>Prorocentrum</taxon>
    </lineage>
</organism>
<evidence type="ECO:0000256" key="1">
    <source>
        <dbReference type="ARBA" id="ARBA00023172"/>
    </source>
</evidence>
<dbReference type="Proteomes" id="UP001189429">
    <property type="component" value="Unassembled WGS sequence"/>
</dbReference>
<dbReference type="Gene3D" id="1.10.443.10">
    <property type="entry name" value="Intergrase catalytic core"/>
    <property type="match status" value="1"/>
</dbReference>
<protein>
    <submittedName>
        <fullName evidence="2">Uncharacterized protein</fullName>
    </submittedName>
</protein>
<proteinExistence type="predicted"/>
<reference evidence="2" key="1">
    <citation type="submission" date="2023-10" db="EMBL/GenBank/DDBJ databases">
        <authorList>
            <person name="Chen Y."/>
            <person name="Shah S."/>
            <person name="Dougan E. K."/>
            <person name="Thang M."/>
            <person name="Chan C."/>
        </authorList>
    </citation>
    <scope>NUCLEOTIDE SEQUENCE [LARGE SCALE GENOMIC DNA]</scope>
</reference>
<dbReference type="InterPro" id="IPR011010">
    <property type="entry name" value="DNA_brk_join_enz"/>
</dbReference>
<dbReference type="InterPro" id="IPR013762">
    <property type="entry name" value="Integrase-like_cat_sf"/>
</dbReference>
<dbReference type="SUPFAM" id="SSF56349">
    <property type="entry name" value="DNA breaking-rejoining enzymes"/>
    <property type="match status" value="1"/>
</dbReference>
<accession>A0ABN9RRE1</accession>
<dbReference type="EMBL" id="CAUYUJ010007726">
    <property type="protein sequence ID" value="CAK0821790.1"/>
    <property type="molecule type" value="Genomic_DNA"/>
</dbReference>
<evidence type="ECO:0000313" key="2">
    <source>
        <dbReference type="EMBL" id="CAK0821790.1"/>
    </source>
</evidence>
<sequence length="364" mass="40842">MLHFGRSRLAKHDPEFANRRAVPLPSGRPIRAATRRSREKLLIEFDQWLVEIAGYPCLASLLEQTMGDPRIINGVLVEFGQYLWREEAPYSRFADTVNAVASRAPELRKLLGAAWDLGYQWIALEPGNHHIAMPLVVLKALTGLCLLWGWPRIAVLLAAGFAGIMRPSEFLLAKRAQLVLPRDILFERPHALFTIQLPKTAALGAKIQSARVEPPDIVEMLDCIFGAAPPEALLWPMSGQTFRKRFNGLCRELRLPLNLGGKCRGALDLASLRAGGATQLFLETDDPHLVQNRGRWMSQKVMLIYLQELVSTTYMSELPEATRTGIFQMGSQVSWMWPQAVTWVRDGIPASSWPSIWCSMRPPS</sequence>